<name>A0ABN7QXK2_9GAMM</name>
<dbReference type="RefSeq" id="WP_251370672.1">
    <property type="nucleotide sequence ID" value="NZ_OU015430.1"/>
</dbReference>
<proteinExistence type="predicted"/>
<dbReference type="Proteomes" id="UP000680116">
    <property type="component" value="Chromosome"/>
</dbReference>
<protein>
    <recommendedName>
        <fullName evidence="3">MBL fold metallo-hydrolase</fullName>
    </recommendedName>
</protein>
<evidence type="ECO:0008006" key="3">
    <source>
        <dbReference type="Google" id="ProtNLM"/>
    </source>
</evidence>
<dbReference type="SUPFAM" id="SSF56281">
    <property type="entry name" value="Metallo-hydrolase/oxidoreductase"/>
    <property type="match status" value="1"/>
</dbReference>
<dbReference type="EMBL" id="OU015430">
    <property type="protein sequence ID" value="CAG4972038.1"/>
    <property type="molecule type" value="Genomic_DNA"/>
</dbReference>
<evidence type="ECO:0000313" key="1">
    <source>
        <dbReference type="EMBL" id="CAG4972038.1"/>
    </source>
</evidence>
<keyword evidence="2" id="KW-1185">Reference proteome</keyword>
<organism evidence="1 2">
    <name type="scientific">Novilysobacter luteus</name>
    <dbReference type="NCBI Taxonomy" id="2822368"/>
    <lineage>
        <taxon>Bacteria</taxon>
        <taxon>Pseudomonadati</taxon>
        <taxon>Pseudomonadota</taxon>
        <taxon>Gammaproteobacteria</taxon>
        <taxon>Lysobacterales</taxon>
        <taxon>Lysobacteraceae</taxon>
        <taxon>Novilysobacter</taxon>
    </lineage>
</organism>
<gene>
    <name evidence="1" type="ORF">LYB30171_01113</name>
</gene>
<accession>A0ABN7QXK2</accession>
<evidence type="ECO:0000313" key="2">
    <source>
        <dbReference type="Proteomes" id="UP000680116"/>
    </source>
</evidence>
<sequence>MPFTFTVGGYPRRMEKLVDTFWNIRGVYRVGGVLDIGTQMSLVQRASGRFVVVDGCALDGAQREAVMALTGNGERVDAMVHVHPFHTLHVESTQRLFPSAALYGTARHRRRAPALPWVGAPVETWGDDHPLADLFDLSVPDGVQFTCPDERVHTASVLVRHRATGIVHVDDTLNVMAGPGFLRGLLPQSSLRMHPLLARALRPDAGAADAYAAWARALAARWAGTRIVCAAHSAVRHLPEGGFSREVLGALARVSGTLDRHKAKYG</sequence>
<reference evidence="1 2" key="1">
    <citation type="submission" date="2021-04" db="EMBL/GenBank/DDBJ databases">
        <authorList>
            <person name="Rodrigo-Torres L."/>
            <person name="Arahal R. D."/>
            <person name="Lucena T."/>
        </authorList>
    </citation>
    <scope>NUCLEOTIDE SEQUENCE [LARGE SCALE GENOMIC DNA]</scope>
    <source>
        <strain evidence="1 2">CECT 30171</strain>
    </source>
</reference>
<dbReference type="InterPro" id="IPR036866">
    <property type="entry name" value="RibonucZ/Hydroxyglut_hydro"/>
</dbReference>